<evidence type="ECO:0000313" key="1">
    <source>
        <dbReference type="EMBL" id="OEU21252.1"/>
    </source>
</evidence>
<dbReference type="EMBL" id="KV784354">
    <property type="protein sequence ID" value="OEU21252.1"/>
    <property type="molecule type" value="Genomic_DNA"/>
</dbReference>
<dbReference type="AlphaFoldDB" id="A0A1E7FSU2"/>
<keyword evidence="2" id="KW-1185">Reference proteome</keyword>
<dbReference type="Proteomes" id="UP000095751">
    <property type="component" value="Unassembled WGS sequence"/>
</dbReference>
<accession>A0A1E7FSU2</accession>
<evidence type="ECO:0000313" key="2">
    <source>
        <dbReference type="Proteomes" id="UP000095751"/>
    </source>
</evidence>
<sequence length="365" mass="39227">MVGGRPDKYGYYWDAGYEWCASASKCIQPFEESCPIEGPVLDFIGPQTIVCGHSNTDYNDDYYGEGKCILRSNECSFTVIDKSTGEPASWTIGGKYLGNLNGTYSIYNNCTATCNVCSSITVGGDWDDDDTSTSYDKVDNKDDDDNAYYATITTFAGLLDFDCNNGSCNIVNSDNNDDCKISAGGTNFTAQLSVFRGLKENYNTTNENCYTSCRGCSAIPSTEIYDSGCKGRGKCCDTYDGDFFYRPKLGQCIDPKKKSCPISTTTTYSGPTQLTCKDGRCNNFAPTSSGCGLVTSGNQTLDGRLFISNLEGDVLVPQGCLASCEGCSPTQGSGDLPNGIVLAPRPVIFPLPNGGSRRQLRGALN</sequence>
<proteinExistence type="predicted"/>
<reference evidence="1 2" key="1">
    <citation type="submission" date="2016-09" db="EMBL/GenBank/DDBJ databases">
        <title>Extensive genetic diversity and differential bi-allelic expression allows diatom success in the polar Southern Ocean.</title>
        <authorList>
            <consortium name="DOE Joint Genome Institute"/>
            <person name="Mock T."/>
            <person name="Otillar R.P."/>
            <person name="Strauss J."/>
            <person name="Dupont C."/>
            <person name="Frickenhaus S."/>
            <person name="Maumus F."/>
            <person name="Mcmullan M."/>
            <person name="Sanges R."/>
            <person name="Schmutz J."/>
            <person name="Toseland A."/>
            <person name="Valas R."/>
            <person name="Veluchamy A."/>
            <person name="Ward B.J."/>
            <person name="Allen A."/>
            <person name="Barry K."/>
            <person name="Falciatore A."/>
            <person name="Ferrante M."/>
            <person name="Fortunato A.E."/>
            <person name="Gloeckner G."/>
            <person name="Gruber A."/>
            <person name="Hipkin R."/>
            <person name="Janech M."/>
            <person name="Kroth P."/>
            <person name="Leese F."/>
            <person name="Lindquist E."/>
            <person name="Lyon B.R."/>
            <person name="Martin J."/>
            <person name="Mayer C."/>
            <person name="Parker M."/>
            <person name="Quesneville H."/>
            <person name="Raymond J."/>
            <person name="Uhlig C."/>
            <person name="Valentin K.U."/>
            <person name="Worden A.Z."/>
            <person name="Armbrust E.V."/>
            <person name="Bowler C."/>
            <person name="Green B."/>
            <person name="Moulton V."/>
            <person name="Van Oosterhout C."/>
            <person name="Grigoriev I."/>
        </authorList>
    </citation>
    <scope>NUCLEOTIDE SEQUENCE [LARGE SCALE GENOMIC DNA]</scope>
    <source>
        <strain evidence="1 2">CCMP1102</strain>
    </source>
</reference>
<dbReference type="KEGG" id="fcy:FRACYDRAFT_234879"/>
<name>A0A1E7FSU2_9STRA</name>
<organism evidence="1 2">
    <name type="scientific">Fragilariopsis cylindrus CCMP1102</name>
    <dbReference type="NCBI Taxonomy" id="635003"/>
    <lineage>
        <taxon>Eukaryota</taxon>
        <taxon>Sar</taxon>
        <taxon>Stramenopiles</taxon>
        <taxon>Ochrophyta</taxon>
        <taxon>Bacillariophyta</taxon>
        <taxon>Bacillariophyceae</taxon>
        <taxon>Bacillariophycidae</taxon>
        <taxon>Bacillariales</taxon>
        <taxon>Bacillariaceae</taxon>
        <taxon>Fragilariopsis</taxon>
    </lineage>
</organism>
<gene>
    <name evidence="1" type="ORF">FRACYDRAFT_234879</name>
</gene>
<protein>
    <submittedName>
        <fullName evidence="1">Uncharacterized protein</fullName>
    </submittedName>
</protein>
<dbReference type="InParanoid" id="A0A1E7FSU2"/>